<dbReference type="HOGENOM" id="CLU_2287972_0_0_6"/>
<proteinExistence type="predicted"/>
<name>A0A098G9U0_9GAMM</name>
<keyword evidence="1" id="KW-0614">Plasmid</keyword>
<dbReference type="EMBL" id="LN614828">
    <property type="protein sequence ID" value="CEG59213.1"/>
    <property type="molecule type" value="Genomic_DNA"/>
</dbReference>
<geneLocation type="plasmid" evidence="2">
    <name>LLAP10_pA</name>
</geneLocation>
<reference evidence="2" key="1">
    <citation type="submission" date="2014-09" db="EMBL/GenBank/DDBJ databases">
        <authorList>
            <person name="Gomez-Valero L."/>
        </authorList>
    </citation>
    <scope>NUCLEOTIDE SEQUENCE [LARGE SCALE GENOMIC DNA]</scope>
    <source>
        <strain evidence="2">ATCC700992</strain>
        <plasmid evidence="2">LLAP10_pA</plasmid>
    </source>
</reference>
<organism evidence="1 2">
    <name type="scientific">Legionella fallonii LLAP-10</name>
    <dbReference type="NCBI Taxonomy" id="1212491"/>
    <lineage>
        <taxon>Bacteria</taxon>
        <taxon>Pseudomonadati</taxon>
        <taxon>Pseudomonadota</taxon>
        <taxon>Gammaproteobacteria</taxon>
        <taxon>Legionellales</taxon>
        <taxon>Legionellaceae</taxon>
        <taxon>Legionella</taxon>
    </lineage>
</organism>
<protein>
    <submittedName>
        <fullName evidence="1">Uncharacterized protein</fullName>
    </submittedName>
</protein>
<gene>
    <name evidence="1" type="ORF">LFA_pA0108</name>
</gene>
<dbReference type="Proteomes" id="UP000032430">
    <property type="component" value="Plasmid II"/>
</dbReference>
<sequence length="101" mass="11566">MKKVMSLRLKHIGSFIGSYGLINKKIHKSGLLMLPIMLLSSCQTQVMPKPLPVFDFRQGEKTTFNPPRYYVCGDAYFPCSYQQKVIIKKEKQHGTISSIQK</sequence>
<accession>A0A098G9U0</accession>
<dbReference type="KEGG" id="lfa:LFA_pA0108"/>
<evidence type="ECO:0000313" key="2">
    <source>
        <dbReference type="Proteomes" id="UP000032430"/>
    </source>
</evidence>
<evidence type="ECO:0000313" key="1">
    <source>
        <dbReference type="EMBL" id="CEG59213.1"/>
    </source>
</evidence>
<keyword evidence="2" id="KW-1185">Reference proteome</keyword>
<dbReference type="AlphaFoldDB" id="A0A098G9U0"/>